<dbReference type="InterPro" id="IPR052923">
    <property type="entry name" value="UPF0718"/>
</dbReference>
<feature type="transmembrane region" description="Helical" evidence="7">
    <location>
        <begin position="220"/>
        <end position="240"/>
    </location>
</feature>
<dbReference type="Pfam" id="PF03773">
    <property type="entry name" value="ArsP_1"/>
    <property type="match status" value="1"/>
</dbReference>
<accession>A0A558DGN8</accession>
<keyword evidence="5 7" id="KW-1133">Transmembrane helix</keyword>
<dbReference type="PANTHER" id="PTHR34184:SF4">
    <property type="entry name" value="UPF0718 PROTEIN YCGR"/>
    <property type="match status" value="1"/>
</dbReference>
<dbReference type="Proteomes" id="UP000317355">
    <property type="component" value="Unassembled WGS sequence"/>
</dbReference>
<feature type="transmembrane region" description="Helical" evidence="7">
    <location>
        <begin position="190"/>
        <end position="208"/>
    </location>
</feature>
<comment type="subcellular location">
    <subcellularLocation>
        <location evidence="1">Cell membrane</location>
        <topology evidence="1">Multi-pass membrane protein</topology>
    </subcellularLocation>
</comment>
<protein>
    <submittedName>
        <fullName evidence="8">Permease</fullName>
    </submittedName>
</protein>
<feature type="transmembrane region" description="Helical" evidence="7">
    <location>
        <begin position="284"/>
        <end position="307"/>
    </location>
</feature>
<evidence type="ECO:0000313" key="8">
    <source>
        <dbReference type="EMBL" id="TVT60195.1"/>
    </source>
</evidence>
<evidence type="ECO:0000256" key="2">
    <source>
        <dbReference type="ARBA" id="ARBA00006386"/>
    </source>
</evidence>
<reference evidence="8 9" key="1">
    <citation type="submission" date="2019-07" db="EMBL/GenBank/DDBJ databases">
        <title>The pathways for chlorine oxyanion respiration interact through the shared metabolite chlorate.</title>
        <authorList>
            <person name="Barnum T.P."/>
            <person name="Cheng Y."/>
            <person name="Hill K.A."/>
            <person name="Lucas L.N."/>
            <person name="Carlson H.K."/>
            <person name="Coates J.D."/>
        </authorList>
    </citation>
    <scope>NUCLEOTIDE SEQUENCE [LARGE SCALE GENOMIC DNA]</scope>
    <source>
        <strain evidence="8">BK-3</strain>
    </source>
</reference>
<comment type="caution">
    <text evidence="8">The sequence shown here is derived from an EMBL/GenBank/DDBJ whole genome shotgun (WGS) entry which is preliminary data.</text>
</comment>
<dbReference type="PANTHER" id="PTHR34184">
    <property type="entry name" value="UPF0718 PROTEIN YCGR"/>
    <property type="match status" value="1"/>
</dbReference>
<evidence type="ECO:0000256" key="1">
    <source>
        <dbReference type="ARBA" id="ARBA00004651"/>
    </source>
</evidence>
<keyword evidence="3" id="KW-1003">Cell membrane</keyword>
<evidence type="ECO:0000256" key="4">
    <source>
        <dbReference type="ARBA" id="ARBA00022692"/>
    </source>
</evidence>
<feature type="transmembrane region" description="Helical" evidence="7">
    <location>
        <begin position="15"/>
        <end position="33"/>
    </location>
</feature>
<dbReference type="AlphaFoldDB" id="A0A558DGN8"/>
<dbReference type="NCBIfam" id="NF033936">
    <property type="entry name" value="CuZnOut_SO0444"/>
    <property type="match status" value="1"/>
</dbReference>
<keyword evidence="6 7" id="KW-0472">Membrane</keyword>
<evidence type="ECO:0000256" key="5">
    <source>
        <dbReference type="ARBA" id="ARBA00022989"/>
    </source>
</evidence>
<sequence length="364" mass="38070">MNSFLNNTLALALDSAPWLLFGLLAAGLIQAWLPIKLVGRSLGGHGVLPVIRAAIIGAPLPLCSCSTLPAAISLRRAGASKASTTAFLIATPETGVDSVALSWVLLGPVMAIIRPLSAILSAITAGLLVGRIEARESVEPNPTPVAAVSQGTECGCCSNEEPTQEPVSQTLWGRTWGGLVYAFTDLLDDLALWLLVGLLVAGLVITLVPPNLLNDWGSGFFAMLLIMLISVPMYVCATASTPLAHAMLFAGVSPGTVLVFLLAGPASNLAGLILVRKELGTKALYAYLFGVGGVSILLGLTLDWLIDLLGLDLLAGLAHVGNQAYELPLPLSMFSLLILLAFAIRPVRRYLLRGKVKEDGSCCS</sequence>
<proteinExistence type="inferred from homology"/>
<gene>
    <name evidence="8" type="ORF">FHK82_00350</name>
</gene>
<dbReference type="EMBL" id="VMRY01000001">
    <property type="protein sequence ID" value="TVT60195.1"/>
    <property type="molecule type" value="Genomic_DNA"/>
</dbReference>
<evidence type="ECO:0000313" key="9">
    <source>
        <dbReference type="Proteomes" id="UP000317355"/>
    </source>
</evidence>
<feature type="transmembrane region" description="Helical" evidence="7">
    <location>
        <begin position="327"/>
        <end position="347"/>
    </location>
</feature>
<evidence type="ECO:0000256" key="6">
    <source>
        <dbReference type="ARBA" id="ARBA00023136"/>
    </source>
</evidence>
<evidence type="ECO:0000256" key="7">
    <source>
        <dbReference type="SAM" id="Phobius"/>
    </source>
</evidence>
<comment type="similarity">
    <text evidence="2">Belongs to the UPF0718 family.</text>
</comment>
<keyword evidence="4 7" id="KW-0812">Transmembrane</keyword>
<evidence type="ECO:0000256" key="3">
    <source>
        <dbReference type="ARBA" id="ARBA00022475"/>
    </source>
</evidence>
<dbReference type="GO" id="GO:0005886">
    <property type="term" value="C:plasma membrane"/>
    <property type="evidence" value="ECO:0007669"/>
    <property type="project" value="UniProtKB-SubCell"/>
</dbReference>
<name>A0A558DGN8_9GAMM</name>
<organism evidence="8 9">
    <name type="scientific">Sedimenticola thiotaurini</name>
    <dbReference type="NCBI Taxonomy" id="1543721"/>
    <lineage>
        <taxon>Bacteria</taxon>
        <taxon>Pseudomonadati</taxon>
        <taxon>Pseudomonadota</taxon>
        <taxon>Gammaproteobacteria</taxon>
        <taxon>Chromatiales</taxon>
        <taxon>Sedimenticolaceae</taxon>
        <taxon>Sedimenticola</taxon>
    </lineage>
</organism>
<dbReference type="InterPro" id="IPR005524">
    <property type="entry name" value="DUF318"/>
</dbReference>